<proteinExistence type="predicted"/>
<name>A0A951IWJ8_9BACT</name>
<evidence type="ECO:0000313" key="1">
    <source>
        <dbReference type="EMBL" id="MBW3467056.1"/>
    </source>
</evidence>
<dbReference type="Proteomes" id="UP000727490">
    <property type="component" value="Unassembled WGS sequence"/>
</dbReference>
<evidence type="ECO:0008006" key="3">
    <source>
        <dbReference type="Google" id="ProtNLM"/>
    </source>
</evidence>
<evidence type="ECO:0000313" key="2">
    <source>
        <dbReference type="Proteomes" id="UP000727490"/>
    </source>
</evidence>
<dbReference type="Pfam" id="PF19514">
    <property type="entry name" value="MobC_2"/>
    <property type="match status" value="1"/>
</dbReference>
<accession>A0A951IWJ8</accession>
<reference evidence="1 2" key="1">
    <citation type="journal article" date="2020" name="Syst. Appl. Microbiol.">
        <title>Arthrospiribacter ruber gen. nov., sp. nov., a novel bacterium isolated from Arthrospira cultures.</title>
        <authorList>
            <person name="Waleron M."/>
            <person name="Misztak A."/>
            <person name="Waleron M.M."/>
            <person name="Furmaniak M."/>
            <person name="Mrozik A."/>
            <person name="Waleron K."/>
        </authorList>
    </citation>
    <scope>NUCLEOTIDE SEQUENCE [LARGE SCALE GENOMIC DNA]</scope>
    <source>
        <strain evidence="1 2">DPMB0001</strain>
    </source>
</reference>
<gene>
    <name evidence="1" type="ORF">EGN73_04425</name>
</gene>
<keyword evidence="2" id="KW-1185">Reference proteome</keyword>
<dbReference type="AlphaFoldDB" id="A0A951IWJ8"/>
<dbReference type="EMBL" id="RPHB01000002">
    <property type="protein sequence ID" value="MBW3467056.1"/>
    <property type="molecule type" value="Genomic_DNA"/>
</dbReference>
<dbReference type="InterPro" id="IPR045788">
    <property type="entry name" value="MobC_2"/>
</dbReference>
<dbReference type="RefSeq" id="WP_219287263.1">
    <property type="nucleotide sequence ID" value="NZ_RPHB01000002.1"/>
</dbReference>
<comment type="caution">
    <text evidence="1">The sequence shown here is derived from an EMBL/GenBank/DDBJ whole genome shotgun (WGS) entry which is preliminary data.</text>
</comment>
<protein>
    <recommendedName>
        <fullName evidence="3">Mobilization protein</fullName>
    </recommendedName>
</protein>
<sequence>MSIKNRGLAKNALSRKVDCRIPEEKFQELQELISKGQGLTMSELVRNIILNRKIRIVHHDNSLDLVMEKLSQYCAVIQSINIQVNQLLRSFLTKEGITDNKGGFRKMENLLSQVVSNQNLLEEQFAKFNKIWLQK</sequence>
<organism evidence="1 2">
    <name type="scientific">Arthrospiribacter ruber</name>
    <dbReference type="NCBI Taxonomy" id="2487934"/>
    <lineage>
        <taxon>Bacteria</taxon>
        <taxon>Pseudomonadati</taxon>
        <taxon>Bacteroidota</taxon>
        <taxon>Cytophagia</taxon>
        <taxon>Cytophagales</taxon>
        <taxon>Cyclobacteriaceae</taxon>
        <taxon>Arthrospiribacter</taxon>
    </lineage>
</organism>